<protein>
    <submittedName>
        <fullName evidence="1">Uncharacterized protein</fullName>
    </submittedName>
</protein>
<name>A0A4Y2R7C4_ARAVE</name>
<evidence type="ECO:0000313" key="2">
    <source>
        <dbReference type="Proteomes" id="UP000499080"/>
    </source>
</evidence>
<comment type="caution">
    <text evidence="1">The sequence shown here is derived from an EMBL/GenBank/DDBJ whole genome shotgun (WGS) entry which is preliminary data.</text>
</comment>
<evidence type="ECO:0000313" key="1">
    <source>
        <dbReference type="EMBL" id="GBN71667.1"/>
    </source>
</evidence>
<dbReference type="EMBL" id="BGPR01016057">
    <property type="protein sequence ID" value="GBN71667.1"/>
    <property type="molecule type" value="Genomic_DNA"/>
</dbReference>
<reference evidence="1 2" key="1">
    <citation type="journal article" date="2019" name="Sci. Rep.">
        <title>Orb-weaving spider Araneus ventricosus genome elucidates the spidroin gene catalogue.</title>
        <authorList>
            <person name="Kono N."/>
            <person name="Nakamura H."/>
            <person name="Ohtoshi R."/>
            <person name="Moran D.A.P."/>
            <person name="Shinohara A."/>
            <person name="Yoshida Y."/>
            <person name="Fujiwara M."/>
            <person name="Mori M."/>
            <person name="Tomita M."/>
            <person name="Arakawa K."/>
        </authorList>
    </citation>
    <scope>NUCLEOTIDE SEQUENCE [LARGE SCALE GENOMIC DNA]</scope>
</reference>
<keyword evidence="2" id="KW-1185">Reference proteome</keyword>
<organism evidence="1 2">
    <name type="scientific">Araneus ventricosus</name>
    <name type="common">Orbweaver spider</name>
    <name type="synonym">Epeira ventricosa</name>
    <dbReference type="NCBI Taxonomy" id="182803"/>
    <lineage>
        <taxon>Eukaryota</taxon>
        <taxon>Metazoa</taxon>
        <taxon>Ecdysozoa</taxon>
        <taxon>Arthropoda</taxon>
        <taxon>Chelicerata</taxon>
        <taxon>Arachnida</taxon>
        <taxon>Araneae</taxon>
        <taxon>Araneomorphae</taxon>
        <taxon>Entelegynae</taxon>
        <taxon>Araneoidea</taxon>
        <taxon>Araneidae</taxon>
        <taxon>Araneus</taxon>
    </lineage>
</organism>
<proteinExistence type="predicted"/>
<sequence>MSGQNSVEEWPVMPCLMECHGIGRAGSSDQHLSLLSQKIVALLWPPPSLTNSPPQLLAVKYNEIPLSCLCSSKISSISFLSTFSPMIL</sequence>
<accession>A0A4Y2R7C4</accession>
<dbReference type="Proteomes" id="UP000499080">
    <property type="component" value="Unassembled WGS sequence"/>
</dbReference>
<gene>
    <name evidence="1" type="ORF">AVEN_268052_1</name>
</gene>
<dbReference type="AlphaFoldDB" id="A0A4Y2R7C4"/>